<dbReference type="Gene3D" id="2.10.25.10">
    <property type="entry name" value="Laminin"/>
    <property type="match status" value="1"/>
</dbReference>
<dbReference type="Pfam" id="PF12947">
    <property type="entry name" value="EGF_3"/>
    <property type="match status" value="1"/>
</dbReference>
<dbReference type="InterPro" id="IPR000742">
    <property type="entry name" value="EGF"/>
</dbReference>
<feature type="compositionally biased region" description="Basic and acidic residues" evidence="14">
    <location>
        <begin position="1482"/>
        <end position="1502"/>
    </location>
</feature>
<evidence type="ECO:0000256" key="7">
    <source>
        <dbReference type="ARBA" id="ARBA00022729"/>
    </source>
</evidence>
<keyword evidence="13" id="KW-0175">Coiled coil</keyword>
<dbReference type="FunFam" id="2.10.25.10:FF:000038">
    <property type="entry name" value="Fibrillin 2"/>
    <property type="match status" value="1"/>
</dbReference>
<feature type="compositionally biased region" description="Gly residues" evidence="14">
    <location>
        <begin position="1398"/>
        <end position="1408"/>
    </location>
</feature>
<feature type="domain" description="EGF-like" evidence="16">
    <location>
        <begin position="446"/>
        <end position="486"/>
    </location>
</feature>
<reference evidence="17" key="1">
    <citation type="journal article" date="2019" name="Plant J.">
        <title>Chlorella vulgaris genome assembly and annotation reveals the molecular basis for metabolic acclimation to high light conditions.</title>
        <authorList>
            <person name="Cecchin M."/>
            <person name="Marcolungo L."/>
            <person name="Rossato M."/>
            <person name="Girolomoni L."/>
            <person name="Cosentino E."/>
            <person name="Cuine S."/>
            <person name="Li-Beisson Y."/>
            <person name="Delledonne M."/>
            <person name="Ballottari M."/>
        </authorList>
    </citation>
    <scope>NUCLEOTIDE SEQUENCE</scope>
    <source>
        <strain evidence="17">211/11P</strain>
    </source>
</reference>
<dbReference type="GO" id="GO:0000272">
    <property type="term" value="P:polysaccharide catabolic process"/>
    <property type="evidence" value="ECO:0007669"/>
    <property type="project" value="InterPro"/>
</dbReference>
<evidence type="ECO:0000256" key="8">
    <source>
        <dbReference type="ARBA" id="ARBA00022737"/>
    </source>
</evidence>
<feature type="region of interest" description="Disordered" evidence="14">
    <location>
        <begin position="1093"/>
        <end position="1757"/>
    </location>
</feature>
<dbReference type="EC" id="3.2.1.78" evidence="4"/>
<feature type="compositionally biased region" description="Low complexity" evidence="14">
    <location>
        <begin position="1199"/>
        <end position="1261"/>
    </location>
</feature>
<accession>A0A9D4U0P3</accession>
<dbReference type="SUPFAM" id="SSF51445">
    <property type="entry name" value="(Trans)glycosidases"/>
    <property type="match status" value="1"/>
</dbReference>
<dbReference type="Proteomes" id="UP001055712">
    <property type="component" value="Unassembled WGS sequence"/>
</dbReference>
<dbReference type="InterPro" id="IPR001881">
    <property type="entry name" value="EGF-like_Ca-bd_dom"/>
</dbReference>
<feature type="coiled-coil region" evidence="13">
    <location>
        <begin position="2003"/>
        <end position="2037"/>
    </location>
</feature>
<evidence type="ECO:0000259" key="16">
    <source>
        <dbReference type="PROSITE" id="PS50026"/>
    </source>
</evidence>
<evidence type="ECO:0000256" key="2">
    <source>
        <dbReference type="ARBA" id="ARBA00004613"/>
    </source>
</evidence>
<feature type="compositionally biased region" description="Low complexity" evidence="14">
    <location>
        <begin position="1935"/>
        <end position="1951"/>
    </location>
</feature>
<feature type="compositionally biased region" description="Low complexity" evidence="14">
    <location>
        <begin position="1309"/>
        <end position="1318"/>
    </location>
</feature>
<feature type="compositionally biased region" description="Low complexity" evidence="14">
    <location>
        <begin position="1548"/>
        <end position="1583"/>
    </location>
</feature>
<gene>
    <name evidence="17" type="ORF">D9Q98_001053</name>
</gene>
<dbReference type="SUPFAM" id="SSF57196">
    <property type="entry name" value="EGF/Laminin"/>
    <property type="match status" value="1"/>
</dbReference>
<dbReference type="GO" id="GO:0005576">
    <property type="term" value="C:extracellular region"/>
    <property type="evidence" value="ECO:0007669"/>
    <property type="project" value="UniProtKB-SubCell"/>
</dbReference>
<dbReference type="PANTHER" id="PTHR31451">
    <property type="match status" value="1"/>
</dbReference>
<evidence type="ECO:0000256" key="6">
    <source>
        <dbReference type="ARBA" id="ARBA00022536"/>
    </source>
</evidence>
<keyword evidence="9" id="KW-0378">Hydrolase</keyword>
<keyword evidence="10" id="KW-1015">Disulfide bond</keyword>
<comment type="subcellular location">
    <subcellularLocation>
        <location evidence="2">Secreted</location>
    </subcellularLocation>
</comment>
<dbReference type="InterPro" id="IPR045053">
    <property type="entry name" value="MAN-like"/>
</dbReference>
<keyword evidence="5" id="KW-0964">Secreted</keyword>
<feature type="region of interest" description="Disordered" evidence="14">
    <location>
        <begin position="1854"/>
        <end position="1983"/>
    </location>
</feature>
<evidence type="ECO:0000256" key="15">
    <source>
        <dbReference type="SAM" id="SignalP"/>
    </source>
</evidence>
<dbReference type="InterPro" id="IPR017853">
    <property type="entry name" value="GH"/>
</dbReference>
<dbReference type="PROSITE" id="PS01187">
    <property type="entry name" value="EGF_CA"/>
    <property type="match status" value="1"/>
</dbReference>
<feature type="signal peptide" evidence="15">
    <location>
        <begin position="1"/>
        <end position="23"/>
    </location>
</feature>
<comment type="catalytic activity">
    <reaction evidence="1">
        <text>Random hydrolysis of (1-&gt;4)-beta-D-mannosidic linkages in mannans, galactomannans and glucomannans.</text>
        <dbReference type="EC" id="3.2.1.78"/>
    </reaction>
</comment>
<evidence type="ECO:0000256" key="11">
    <source>
        <dbReference type="ARBA" id="ARBA00023295"/>
    </source>
</evidence>
<feature type="compositionally biased region" description="Basic and acidic residues" evidence="14">
    <location>
        <begin position="1167"/>
        <end position="1190"/>
    </location>
</feature>
<feature type="compositionally biased region" description="Low complexity" evidence="14">
    <location>
        <begin position="1274"/>
        <end position="1299"/>
    </location>
</feature>
<evidence type="ECO:0000313" key="17">
    <source>
        <dbReference type="EMBL" id="KAI3438631.1"/>
    </source>
</evidence>
<keyword evidence="6 12" id="KW-0245">EGF-like domain</keyword>
<keyword evidence="11" id="KW-0326">Glycosidase</keyword>
<feature type="compositionally biased region" description="Low complexity" evidence="14">
    <location>
        <begin position="1801"/>
        <end position="1810"/>
    </location>
</feature>
<organism evidence="17 18">
    <name type="scientific">Chlorella vulgaris</name>
    <name type="common">Green alga</name>
    <dbReference type="NCBI Taxonomy" id="3077"/>
    <lineage>
        <taxon>Eukaryota</taxon>
        <taxon>Viridiplantae</taxon>
        <taxon>Chlorophyta</taxon>
        <taxon>core chlorophytes</taxon>
        <taxon>Trebouxiophyceae</taxon>
        <taxon>Chlorellales</taxon>
        <taxon>Chlorellaceae</taxon>
        <taxon>Chlorella clade</taxon>
        <taxon>Chlorella</taxon>
    </lineage>
</organism>
<dbReference type="Gene3D" id="3.50.4.10">
    <property type="entry name" value="Hepatocyte Growth Factor"/>
    <property type="match status" value="1"/>
</dbReference>
<dbReference type="SMART" id="SM00181">
    <property type="entry name" value="EGF"/>
    <property type="match status" value="1"/>
</dbReference>
<evidence type="ECO:0000256" key="1">
    <source>
        <dbReference type="ARBA" id="ARBA00001678"/>
    </source>
</evidence>
<feature type="compositionally biased region" description="Polar residues" evidence="14">
    <location>
        <begin position="1371"/>
        <end position="1382"/>
    </location>
</feature>
<feature type="compositionally biased region" description="Low complexity" evidence="14">
    <location>
        <begin position="1347"/>
        <end position="1364"/>
    </location>
</feature>
<feature type="compositionally biased region" description="Basic and acidic residues" evidence="14">
    <location>
        <begin position="1336"/>
        <end position="1345"/>
    </location>
</feature>
<evidence type="ECO:0000256" key="10">
    <source>
        <dbReference type="ARBA" id="ARBA00023157"/>
    </source>
</evidence>
<dbReference type="CDD" id="cd00054">
    <property type="entry name" value="EGF_CA"/>
    <property type="match status" value="1"/>
</dbReference>
<comment type="caution">
    <text evidence="12">Lacks conserved residue(s) required for the propagation of feature annotation.</text>
</comment>
<dbReference type="GO" id="GO:0016985">
    <property type="term" value="F:mannan endo-1,4-beta-mannosidase activity"/>
    <property type="evidence" value="ECO:0007669"/>
    <property type="project" value="UniProtKB-EC"/>
</dbReference>
<keyword evidence="18" id="KW-1185">Reference proteome</keyword>
<keyword evidence="7 15" id="KW-0732">Signal</keyword>
<name>A0A9D4U0P3_CHLVU</name>
<protein>
    <recommendedName>
        <fullName evidence="4">mannan endo-1,4-beta-mannosidase</fullName>
        <ecNumber evidence="4">3.2.1.78</ecNumber>
    </recommendedName>
</protein>
<feature type="compositionally biased region" description="Low complexity" evidence="14">
    <location>
        <begin position="1386"/>
        <end position="1397"/>
    </location>
</feature>
<comment type="caution">
    <text evidence="17">The sequence shown here is derived from an EMBL/GenBank/DDBJ whole genome shotgun (WGS) entry which is preliminary data.</text>
</comment>
<dbReference type="PROSITE" id="PS01186">
    <property type="entry name" value="EGF_2"/>
    <property type="match status" value="1"/>
</dbReference>
<dbReference type="PROSITE" id="PS00010">
    <property type="entry name" value="ASX_HYDROXYL"/>
    <property type="match status" value="1"/>
</dbReference>
<dbReference type="GO" id="GO:0005509">
    <property type="term" value="F:calcium ion binding"/>
    <property type="evidence" value="ECO:0007669"/>
    <property type="project" value="InterPro"/>
</dbReference>
<dbReference type="SMART" id="SM00179">
    <property type="entry name" value="EGF_CA"/>
    <property type="match status" value="1"/>
</dbReference>
<feature type="chain" id="PRO_5039513333" description="mannan endo-1,4-beta-mannosidase" evidence="15">
    <location>
        <begin position="24"/>
        <end position="2133"/>
    </location>
</feature>
<feature type="compositionally biased region" description="Low complexity" evidence="14">
    <location>
        <begin position="1463"/>
        <end position="1479"/>
    </location>
</feature>
<feature type="compositionally biased region" description="Basic and acidic residues" evidence="14">
    <location>
        <begin position="1965"/>
        <end position="1974"/>
    </location>
</feature>
<evidence type="ECO:0000256" key="5">
    <source>
        <dbReference type="ARBA" id="ARBA00022525"/>
    </source>
</evidence>
<dbReference type="EMBL" id="SIDB01000001">
    <property type="protein sequence ID" value="KAI3438631.1"/>
    <property type="molecule type" value="Genomic_DNA"/>
</dbReference>
<feature type="compositionally biased region" description="Low complexity" evidence="14">
    <location>
        <begin position="1595"/>
        <end position="1604"/>
    </location>
</feature>
<dbReference type="PANTHER" id="PTHR31451:SF39">
    <property type="entry name" value="MANNAN ENDO-1,4-BETA-MANNOSIDASE 1"/>
    <property type="match status" value="1"/>
</dbReference>
<evidence type="ECO:0000313" key="18">
    <source>
        <dbReference type="Proteomes" id="UP001055712"/>
    </source>
</evidence>
<feature type="region of interest" description="Disordered" evidence="14">
    <location>
        <begin position="1798"/>
        <end position="1817"/>
    </location>
</feature>
<dbReference type="OrthoDB" id="406631at2759"/>
<comment type="similarity">
    <text evidence="3">Belongs to the glycosyl hydrolase 5 (cellulase A) family.</text>
</comment>
<dbReference type="Pfam" id="PF26410">
    <property type="entry name" value="GH5_mannosidase"/>
    <property type="match status" value="1"/>
</dbReference>
<dbReference type="InterPro" id="IPR000152">
    <property type="entry name" value="EGF-type_Asp/Asn_hydroxyl_site"/>
</dbReference>
<dbReference type="Gene3D" id="3.20.20.80">
    <property type="entry name" value="Glycosidases"/>
    <property type="match status" value="1"/>
</dbReference>
<dbReference type="InterPro" id="IPR024731">
    <property type="entry name" value="NELL2-like_EGF"/>
</dbReference>
<proteinExistence type="inferred from homology"/>
<keyword evidence="8" id="KW-0677">Repeat</keyword>
<feature type="compositionally biased region" description="Acidic residues" evidence="14">
    <location>
        <begin position="1517"/>
        <end position="1531"/>
    </location>
</feature>
<dbReference type="InterPro" id="IPR001547">
    <property type="entry name" value="Glyco_hydro_5"/>
</dbReference>
<sequence length="2133" mass="223162">MRVRAWSPAVITFVLLLAWSGVAQQGGGIAVTQTGEGPAGAAGNNQLDHFVKVEGSSFVVDCRRFFVSGWNMWELVEAAAGGLELFGASLPPNTTGPALVRRLMDRAVANKFNTAPGQYNEAVFRGLDYALDEARKRGIRLLLSLTDNWQQTGGADEFVRWAGSGDHESFFTDARAKSLYKAHVATVLQRVNTINGRRYSEDSTIFGWNLINEPRCYRCGSELSSWVEEMAAHVKALDPNHLLTVGEEGFYPAGLPQTAANPQGASSWANTEGQSFVVDHSSPNIDFLAIHLWINNWEDRSEAFARRWIQQHIADAEALGKPLLMEEFGVWGGDSSEQQLYYRLVYDTIAENARAGGPCAGSLFWVWYAEGQKAPAEEGGLASGLFGVFESNTATWSLIAGFASTMNDLSGGAGAACTADSPVAAVPPACSSKEGTGYEGPACNIDINECARQTAGCHPDAACTNTPGSFSCRCFDGYEGDGASCSPTAALTAVQAEYVTDGKAQLACSEGSNLVYPEGAPGYQYDPTGALERVKDGGQQGGFGSRTDVEPVSCMLACNAAPGCDSFAYNPTASKCFLKAGGGRETCLSAPTVCVSRRGTTYSCGSWQTYFREGRFVAADGESAQPTGTDAEPTEDVLSSCRSKQQLASALKEVADKDEKLELDAVGLQGLVKELLQVGIAMAISKSPTAGILMFITADAGERRRQLDKHCKYATALGRLVEQAAEVATSQAPPPGLEHALALILNIVSELGGFSAGRPPGGGRAQRGRDLHGTALVPRLVAFLVAPAEPGAWSNMTQKASAALVEYLTNSRGNCELLAAMDSSVRLFSDVLNNCGDVCCQIDVLEALYRLARQGILRQQHRALFAPDFLAALDALLQREPRGLDLSSELRKLLVLHNRQLGTQSSVYSVQAKSLQVSGIDGLAAPGMWVDFGLRSLAVGLVVPEVEDQDSQPDPELMNFMYADMLRMHTTNGSSAGLDRVVMSFKAMPAVLQEHSQSFRGQGNLDMQLKRSALASLPMYAPRVAQAMKGAGVAFAADGTLSSLGGQDMSQRGRKCSTGFTVYANPEAAAAGAPPAAGASAGAAAMVVSGRSSGRAPLQLTRSGSDPQLSEHRQQPTTRPRSNLGRGTSPALTLQRRPPPAPAAPLADAPEAGQGPEEVHPAQAGAGEERQPQEHAEERHAEEHAEERQRSPAPRRSGAEGAAPLAAAAADTVTTGTATAAGAAPPLVAGSQRQGPRGSQQPAVAPVASQPSPAAEQAAEVGEVNSPEMWPAEGAKAGQQQQGTQRLTAAAAARQRSQKPPGPADSGVAATAAGAAAEAEPEHAAVSDQEAGGEGEQERDRERKPAHGAAAARKQQQALAVRKQGPVASEGRSQQRASNGKNPVSKAGGKAGTAKGKAGNGKAAGGKAGSKLAGKAGRGKAGVKPAGSGKGASPVDDGIEETGPSAEGRDAHKSSPAPSWVKDQAAAADVASRDSSSSDSESELRHDHVSVEPLHKAAEAAKARGKGAGAGKQVTVAEEEQSEQEEEEEEEHSGKKVQPVAKKKLGSKKGSSTAKSVPRAGKAAGSRPRRAAAVVAAAKLAASPDIMRRPNKKLQQQQQQQQQQQKEERQRKRQRPGVAKVFEFQAAVGERRQAGCSGKLAGSKRGRAAAQAPQGSEEPPTSAAIEGAMLDAESSQEPEREESPPLAQEQPRLRRQAPPSPQVSSELVGGAEREQELVLEDSEAGEEDEAEELAGEEEGAEEEGAAAEGVYRSQGTGHLQGWTNFQAAEADVPKMLVAEDELRVITKRFKFTALKEKAPDAADAAAAAGGASTGRRKAELKAAAAGVVGKKGAKPAAQSARLTTTLSQDGLAPVGAAAAADGGCAGQTRRQPAQQQQQQRKQQGEPERKGKAGTAGKRALEALGTTSGQKRRKTGGSAAAAKPAPAAGGRGGRKGPSSAAVSGSAADDSQAPSIHRLLHSVQHRHAADSPHPSEDSDEEDEGDDMAALQAFMVEVAALVSELEGEVAAKLAAQQKEMQQAQQRLDAAVGKKFEALEEALEGKMREIDGATLAFQQHLNALWEEYRGLHDQVATAATEVEAAAGKQRAAAATSLESTRAALVARAADVARKIERGSKKASKMPELAQMLMPFLD</sequence>
<feature type="compositionally biased region" description="Acidic residues" evidence="14">
    <location>
        <begin position="1717"/>
        <end position="1745"/>
    </location>
</feature>
<dbReference type="PROSITE" id="PS50026">
    <property type="entry name" value="EGF_3"/>
    <property type="match status" value="1"/>
</dbReference>
<evidence type="ECO:0000256" key="3">
    <source>
        <dbReference type="ARBA" id="ARBA00005641"/>
    </source>
</evidence>
<evidence type="ECO:0000256" key="14">
    <source>
        <dbReference type="SAM" id="MobiDB-lite"/>
    </source>
</evidence>
<evidence type="ECO:0000256" key="12">
    <source>
        <dbReference type="PROSITE-ProRule" id="PRU00076"/>
    </source>
</evidence>
<evidence type="ECO:0000256" key="9">
    <source>
        <dbReference type="ARBA" id="ARBA00022801"/>
    </source>
</evidence>
<feature type="compositionally biased region" description="Low complexity" evidence="14">
    <location>
        <begin position="1854"/>
        <end position="1881"/>
    </location>
</feature>
<evidence type="ECO:0000256" key="13">
    <source>
        <dbReference type="SAM" id="Coils"/>
    </source>
</evidence>
<reference evidence="17" key="2">
    <citation type="submission" date="2020-11" db="EMBL/GenBank/DDBJ databases">
        <authorList>
            <person name="Cecchin M."/>
            <person name="Marcolungo L."/>
            <person name="Rossato M."/>
            <person name="Girolomoni L."/>
            <person name="Cosentino E."/>
            <person name="Cuine S."/>
            <person name="Li-Beisson Y."/>
            <person name="Delledonne M."/>
            <person name="Ballottari M."/>
        </authorList>
    </citation>
    <scope>NUCLEOTIDE SEQUENCE</scope>
    <source>
        <strain evidence="17">211/11P</strain>
        <tissue evidence="17">Whole cell</tissue>
    </source>
</reference>
<evidence type="ECO:0000256" key="4">
    <source>
        <dbReference type="ARBA" id="ARBA00012706"/>
    </source>
</evidence>
<dbReference type="InterPro" id="IPR018097">
    <property type="entry name" value="EGF_Ca-bd_CS"/>
</dbReference>
<feature type="compositionally biased region" description="Low complexity" evidence="14">
    <location>
        <begin position="1915"/>
        <end position="1927"/>
    </location>
</feature>